<gene>
    <name evidence="2" type="ORF">BET01_02390</name>
</gene>
<sequence>MNRLEKVREYVDNVLLKVLDEEYRRCGYMHLYGVSQACVMIAMKRKENAELAAIAGMLHDIYSYITMDTKDHAHKGSAMAREILNSLSVFESQEIEQICSAIYNHSSKENTHDSFDEVLIDGDVMQHCLYNPSFPVHEKEKARYEQLKAEFGL</sequence>
<feature type="domain" description="HD" evidence="1">
    <location>
        <begin position="28"/>
        <end position="112"/>
    </location>
</feature>
<evidence type="ECO:0000313" key="2">
    <source>
        <dbReference type="EMBL" id="RKD35212.1"/>
    </source>
</evidence>
<organism evidence="2 3">
    <name type="scientific">Lacrimispora algidixylanolytica</name>
    <dbReference type="NCBI Taxonomy" id="94868"/>
    <lineage>
        <taxon>Bacteria</taxon>
        <taxon>Bacillati</taxon>
        <taxon>Bacillota</taxon>
        <taxon>Clostridia</taxon>
        <taxon>Lachnospirales</taxon>
        <taxon>Lachnospiraceae</taxon>
        <taxon>Lacrimispora</taxon>
    </lineage>
</organism>
<dbReference type="OrthoDB" id="1767989at2"/>
<dbReference type="InterPro" id="IPR006674">
    <property type="entry name" value="HD_domain"/>
</dbReference>
<dbReference type="InterPro" id="IPR003607">
    <property type="entry name" value="HD/PDEase_dom"/>
</dbReference>
<dbReference type="Proteomes" id="UP000284277">
    <property type="component" value="Unassembled WGS sequence"/>
</dbReference>
<evidence type="ECO:0000259" key="1">
    <source>
        <dbReference type="Pfam" id="PF01966"/>
    </source>
</evidence>
<keyword evidence="3" id="KW-1185">Reference proteome</keyword>
<reference evidence="2 3" key="1">
    <citation type="submission" date="2016-08" db="EMBL/GenBank/DDBJ databases">
        <title>A new outlook on sporulation: Clostridium algidixylanolyticum.</title>
        <authorList>
            <person name="Poppleton D.I."/>
            <person name="Gribaldo S."/>
        </authorList>
    </citation>
    <scope>NUCLEOTIDE SEQUENCE [LARGE SCALE GENOMIC DNA]</scope>
    <source>
        <strain evidence="2 3">SPL73</strain>
    </source>
</reference>
<accession>A0A419TCP8</accession>
<dbReference type="AlphaFoldDB" id="A0A419TCP8"/>
<dbReference type="Gene3D" id="1.10.3210.10">
    <property type="entry name" value="Hypothetical protein af1432"/>
    <property type="match status" value="1"/>
</dbReference>
<dbReference type="EMBL" id="MCIA01000001">
    <property type="protein sequence ID" value="RKD35212.1"/>
    <property type="molecule type" value="Genomic_DNA"/>
</dbReference>
<evidence type="ECO:0000313" key="3">
    <source>
        <dbReference type="Proteomes" id="UP000284277"/>
    </source>
</evidence>
<dbReference type="CDD" id="cd00077">
    <property type="entry name" value="HDc"/>
    <property type="match status" value="1"/>
</dbReference>
<proteinExistence type="predicted"/>
<dbReference type="GO" id="GO:0016787">
    <property type="term" value="F:hydrolase activity"/>
    <property type="evidence" value="ECO:0007669"/>
    <property type="project" value="UniProtKB-KW"/>
</dbReference>
<dbReference type="Pfam" id="PF01966">
    <property type="entry name" value="HD"/>
    <property type="match status" value="1"/>
</dbReference>
<name>A0A419TCP8_9FIRM</name>
<comment type="caution">
    <text evidence="2">The sequence shown here is derived from an EMBL/GenBank/DDBJ whole genome shotgun (WGS) entry which is preliminary data.</text>
</comment>
<dbReference type="RefSeq" id="WP_120195151.1">
    <property type="nucleotide sequence ID" value="NZ_MCIA01000001.1"/>
</dbReference>
<keyword evidence="2" id="KW-0378">Hydrolase</keyword>
<protein>
    <submittedName>
        <fullName evidence="2">Metal-dependent phosphohydrolase</fullName>
    </submittedName>
</protein>
<dbReference type="SUPFAM" id="SSF109604">
    <property type="entry name" value="HD-domain/PDEase-like"/>
    <property type="match status" value="1"/>
</dbReference>